<dbReference type="RefSeq" id="YP_003734282.1">
    <property type="nucleotide sequence ID" value="NC_014260.1"/>
</dbReference>
<keyword evidence="1" id="KW-1133">Transmembrane helix</keyword>
<dbReference type="KEGG" id="vg:9384442"/>
<dbReference type="EMBL" id="HM071924">
    <property type="protein sequence ID" value="ADI55461.1"/>
    <property type="molecule type" value="Genomic_DNA"/>
</dbReference>
<organism evidence="2 3">
    <name type="scientific">Escherichia phage IME08</name>
    <dbReference type="NCBI Taxonomy" id="698728"/>
    <lineage>
        <taxon>Viruses</taxon>
        <taxon>Duplodnaviria</taxon>
        <taxon>Heunggongvirae</taxon>
        <taxon>Uroviricota</taxon>
        <taxon>Caudoviricetes</taxon>
        <taxon>Pantevenvirales</taxon>
        <taxon>Straboviridae</taxon>
        <taxon>Tevenvirinae</taxon>
        <taxon>Dhakavirus</taxon>
        <taxon>Dhakavirus ime08</taxon>
    </lineage>
</organism>
<evidence type="ECO:0000313" key="2">
    <source>
        <dbReference type="EMBL" id="ADI55461.1"/>
    </source>
</evidence>
<evidence type="ECO:0000313" key="3">
    <source>
        <dbReference type="Proteomes" id="UP000201129"/>
    </source>
</evidence>
<dbReference type="OrthoDB" id="26950at10239"/>
<protein>
    <submittedName>
        <fullName evidence="2">Uncharacterized protein trna.4</fullName>
    </submittedName>
</protein>
<reference evidence="2 3" key="1">
    <citation type="journal article" date="2011" name="Arch. Virol.">
        <title>The complete genome sequence of a novel T4-like bacteriophage, IME08.</title>
        <authorList>
            <person name="Jiang H."/>
            <person name="Jiang X."/>
            <person name="Wang S."/>
            <person name="Li C."/>
            <person name="Chen B."/>
            <person name="An X."/>
            <person name="Mi Z."/>
            <person name="Chen J."/>
            <person name="Tong Y."/>
        </authorList>
    </citation>
    <scope>NUCLEOTIDE SEQUENCE [LARGE SCALE GENOMIC DNA]</scope>
</reference>
<keyword evidence="3" id="KW-1185">Reference proteome</keyword>
<feature type="transmembrane region" description="Helical" evidence="1">
    <location>
        <begin position="42"/>
        <end position="58"/>
    </location>
</feature>
<proteinExistence type="predicted"/>
<reference evidence="2 3" key="2">
    <citation type="journal article" date="2011" name="Virol. J.">
        <title>Sequence characteristics of T4-like bacteriophage IME08 benome termini revealed by high throughput sequencing.</title>
        <authorList>
            <person name="Jiang X."/>
            <person name="Jiang H."/>
            <person name="Li C."/>
            <person name="Wang S."/>
            <person name="Mi Z."/>
            <person name="An X."/>
            <person name="Chen J."/>
            <person name="Tong Y."/>
        </authorList>
    </citation>
    <scope>NUCLEOTIDE SEQUENCE [LARGE SCALE GENOMIC DNA]</scope>
</reference>
<keyword evidence="1" id="KW-0812">Transmembrane</keyword>
<dbReference type="Proteomes" id="UP000201129">
    <property type="component" value="Segment"/>
</dbReference>
<evidence type="ECO:0000256" key="1">
    <source>
        <dbReference type="SAM" id="Phobius"/>
    </source>
</evidence>
<accession>D7RME5</accession>
<gene>
    <name evidence="2" type="primary">trna.4</name>
</gene>
<feature type="transmembrane region" description="Helical" evidence="1">
    <location>
        <begin position="14"/>
        <end position="36"/>
    </location>
</feature>
<name>D7RME5_9CAUD</name>
<dbReference type="GeneID" id="9384442"/>
<sequence>MENKMKRCELIRNVTALAAVTAFGFSMFAGFMLDMLSTSENIISLVVAFLIGSISFVMDKISKGE</sequence>
<keyword evidence="1" id="KW-0472">Membrane</keyword>